<evidence type="ECO:0000256" key="3">
    <source>
        <dbReference type="SAM" id="MobiDB-lite"/>
    </source>
</evidence>
<dbReference type="PANTHER" id="PTHR12555">
    <property type="entry name" value="UBIQUITIN FUSION DEGRADATON PROTEIN 1"/>
    <property type="match status" value="1"/>
</dbReference>
<dbReference type="Gene3D" id="3.10.330.10">
    <property type="match status" value="1"/>
</dbReference>
<evidence type="ECO:0000313" key="6">
    <source>
        <dbReference type="EMBL" id="GAT92836.1"/>
    </source>
</evidence>
<dbReference type="InterPro" id="IPR055418">
    <property type="entry name" value="UFD1_N2"/>
</dbReference>
<dbReference type="Pfam" id="PF24842">
    <property type="entry name" value="UFD1_N2"/>
    <property type="match status" value="1"/>
</dbReference>
<feature type="region of interest" description="Disordered" evidence="3">
    <location>
        <begin position="185"/>
        <end position="205"/>
    </location>
</feature>
<dbReference type="Proteomes" id="UP000078387">
    <property type="component" value="Unassembled WGS sequence"/>
</dbReference>
<dbReference type="InterPro" id="IPR055417">
    <property type="entry name" value="UFD1_N1"/>
</dbReference>
<evidence type="ECO:0000259" key="5">
    <source>
        <dbReference type="Pfam" id="PF24842"/>
    </source>
</evidence>
<dbReference type="Gene3D" id="2.40.40.50">
    <property type="entry name" value="Ubiquitin fusion degradation protein UFD1, N-terminal domain"/>
    <property type="match status" value="1"/>
</dbReference>
<proteinExistence type="inferred from homology"/>
<dbReference type="GO" id="GO:0006511">
    <property type="term" value="P:ubiquitin-dependent protein catabolic process"/>
    <property type="evidence" value="ECO:0007669"/>
    <property type="project" value="InterPro"/>
</dbReference>
<dbReference type="Pfam" id="PF03152">
    <property type="entry name" value="UFD1_N1"/>
    <property type="match status" value="1"/>
</dbReference>
<dbReference type="GO" id="GO:0034098">
    <property type="term" value="C:VCP-NPL4-UFD1 AAA ATPase complex"/>
    <property type="evidence" value="ECO:0007669"/>
    <property type="project" value="TreeGrafter"/>
</dbReference>
<dbReference type="GO" id="GO:0036503">
    <property type="term" value="P:ERAD pathway"/>
    <property type="evidence" value="ECO:0007669"/>
    <property type="project" value="TreeGrafter"/>
</dbReference>
<dbReference type="VEuPathDB" id="AmoebaDB:KM1_114600"/>
<feature type="region of interest" description="Disordered" evidence="3">
    <location>
        <begin position="219"/>
        <end position="242"/>
    </location>
</feature>
<keyword evidence="2" id="KW-0833">Ubl conjugation pathway</keyword>
<comment type="similarity">
    <text evidence="1">Belongs to the UFD1 family.</text>
</comment>
<name>A0A5K1TUX6_ENTHI</name>
<dbReference type="PANTHER" id="PTHR12555:SF13">
    <property type="entry name" value="UBIQUITIN RECOGNITION FACTOR IN ER-ASSOCIATED DEGRADATION PROTEIN 1"/>
    <property type="match status" value="1"/>
</dbReference>
<dbReference type="VEuPathDB" id="AmoebaDB:EHI8A_062190"/>
<dbReference type="EMBL" id="BDEQ01000001">
    <property type="protein sequence ID" value="GAT92836.1"/>
    <property type="molecule type" value="Genomic_DNA"/>
</dbReference>
<reference evidence="6 7" key="1">
    <citation type="submission" date="2016-05" db="EMBL/GenBank/DDBJ databases">
        <title>First whole genome sequencing of Entamoeba histolytica HM1:IMSS-clone-6.</title>
        <authorList>
            <person name="Mukherjee Avik.K."/>
            <person name="Izumyama S."/>
            <person name="Nakada-Tsukui K."/>
            <person name="Nozaki T."/>
        </authorList>
    </citation>
    <scope>NUCLEOTIDE SEQUENCE [LARGE SCALE GENOMIC DNA]</scope>
    <source>
        <strain evidence="6 7">HM1:IMSS clone 6</strain>
    </source>
</reference>
<dbReference type="AlphaFoldDB" id="A0A5K1TUX6"/>
<dbReference type="InterPro" id="IPR004854">
    <property type="entry name" value="Ufd1-like"/>
</dbReference>
<accession>A0A5K1TUX6</accession>
<dbReference type="InterPro" id="IPR042299">
    <property type="entry name" value="Ufd1-like_Nn"/>
</dbReference>
<evidence type="ECO:0000313" key="7">
    <source>
        <dbReference type="Proteomes" id="UP000078387"/>
    </source>
</evidence>
<sequence length="254" mass="29043">MYYRRIDTFRLTYRVFSFASRQPNKQKQMDVGGKIFLPPSTLASMASLNLVYPLTFRVNKHRNNNIITHCGVLEFTANEGECIAPQWLMKRLNLVDGDYIDLQTVNLPKAKFIRLKPLAFDFFKIPNYRVVMEKELRNYSTLTTGDIISISFNNKEYQLEVAECKPEGKAVSVVETDVLVDFDGNDFAENAPTQQDNSSDEEEDIGFCFGGTTEEIKKEEVSDDSEEFKPFSGVGHSLSESAELNQKKWLDDGW</sequence>
<organism evidence="6 7">
    <name type="scientific">Entamoeba histolytica</name>
    <dbReference type="NCBI Taxonomy" id="5759"/>
    <lineage>
        <taxon>Eukaryota</taxon>
        <taxon>Amoebozoa</taxon>
        <taxon>Evosea</taxon>
        <taxon>Archamoebae</taxon>
        <taxon>Mastigamoebida</taxon>
        <taxon>Entamoebidae</taxon>
        <taxon>Entamoeba</taxon>
    </lineage>
</organism>
<feature type="domain" description="Ubiquitin fusion degradation protein UFD1 N-terminal subdomain 1" evidence="4">
    <location>
        <begin position="10"/>
        <end position="108"/>
    </location>
</feature>
<dbReference type="GO" id="GO:0031593">
    <property type="term" value="F:polyubiquitin modification-dependent protein binding"/>
    <property type="evidence" value="ECO:0007669"/>
    <property type="project" value="TreeGrafter"/>
</dbReference>
<dbReference type="VEuPathDB" id="AmoebaDB:EHI5A_094810"/>
<protein>
    <submittedName>
        <fullName evidence="6">Ubiquitin fusion degradation protein 1 homolog putative</fullName>
    </submittedName>
</protein>
<gene>
    <name evidence="6" type="ORF">CL6EHI_125920</name>
</gene>
<dbReference type="VEuPathDB" id="AmoebaDB:EHI7A_059710"/>
<evidence type="ECO:0000256" key="2">
    <source>
        <dbReference type="ARBA" id="ARBA00022786"/>
    </source>
</evidence>
<evidence type="ECO:0000259" key="4">
    <source>
        <dbReference type="Pfam" id="PF03152"/>
    </source>
</evidence>
<comment type="caution">
    <text evidence="6">The sequence shown here is derived from an EMBL/GenBank/DDBJ whole genome shotgun (WGS) entry which is preliminary data.</text>
</comment>
<evidence type="ECO:0000256" key="1">
    <source>
        <dbReference type="ARBA" id="ARBA00006043"/>
    </source>
</evidence>
<dbReference type="VEuPathDB" id="AmoebaDB:EHI_125920"/>
<dbReference type="OMA" id="LPKANWV"/>
<feature type="domain" description="Ubiquitin fusion degradation protein UFD1 N-terminal subdomain 2" evidence="5">
    <location>
        <begin position="109"/>
        <end position="183"/>
    </location>
</feature>